<dbReference type="Proteomes" id="UP000016923">
    <property type="component" value="Unassembled WGS sequence"/>
</dbReference>
<dbReference type="eggNOG" id="ENOG502RIYF">
    <property type="taxonomic scope" value="Eukaryota"/>
</dbReference>
<feature type="region of interest" description="Disordered" evidence="1">
    <location>
        <begin position="1"/>
        <end position="79"/>
    </location>
</feature>
<organism evidence="2 3">
    <name type="scientific">Ophiostoma piceae (strain UAMH 11346)</name>
    <name type="common">Sap stain fungus</name>
    <dbReference type="NCBI Taxonomy" id="1262450"/>
    <lineage>
        <taxon>Eukaryota</taxon>
        <taxon>Fungi</taxon>
        <taxon>Dikarya</taxon>
        <taxon>Ascomycota</taxon>
        <taxon>Pezizomycotina</taxon>
        <taxon>Sordariomycetes</taxon>
        <taxon>Sordariomycetidae</taxon>
        <taxon>Ophiostomatales</taxon>
        <taxon>Ophiostomataceae</taxon>
        <taxon>Ophiostoma</taxon>
    </lineage>
</organism>
<sequence length="861" mass="91668">MDTSEEAVQAIDGPRSDEAVAEDRSLLHGPGCGKVMDDVDMENLFSGNDDGDDDMESLFGSLDDDTEETSLASPTSFSIATPLPPPLSLPLPLPTHPLPLPALPSSSAAAVPADWNSFCDVSTTLPESNHEEEDGQRARQKTATEQEQQGNGRGNGKGDAAEAAGLLDSDPSGFDINLDLGDFEFDFNLDIGSFTNGTGGAAGNGYVAGAPSSSHADIGFDFGLDADAERQLARELGLELEVSQAEAEAEADKANTGEATPTPSLDMTIDTCFFDATGLAGSTLSAYTAHTPQSVCGASTAATTHNDDQEGHGRRMQDGQEPLGSELDFDFDLFPQDALAADQAAAPGAVPATTASTAMAVDTDTASDDVVILYEQPARSRFVPTSASELAEIVHSQSKAQPKATQPAIQLLSPASEPLSQPSSRQASEEASPAPTIMSFASTVSATPAPTIPASLQASIPHYLELRPRCPQIPPPKRIDLGEFNVEELLPYVQLHSKLSMVGIQQMLGLDIDAGRLVVGECRRYLADPAHRVAPSGTSDPAALRTLKVALIQSSLVLLKYGENGAHLPQNLQNGVGERWFSRSSSLEPRSMHLWPDDSTTLVLLFIQLLYRLTRNNSVRERQRKASALRKAQNQNTPPHSPCPNDAGPNANTSSMPAALQPRAKQQKRAPRFSSKEASTAKHPRLSPPGEFPLPNSSFSSPGDVRNPLPNSNYYTPPQPLAAAATVPRAPARPLQPILAYNSPRVLRDDLILSASRKPPAAANIRYIVNVVDRGAQRLIPQVVLSHDGPIRSAGYSHLAKQCARILGDQHAAASTSISIMTPLGLERVGNDADWDRVVCRVHDDMIMDREVRVLISLGAQ</sequence>
<feature type="compositionally biased region" description="Basic and acidic residues" evidence="1">
    <location>
        <begin position="305"/>
        <end position="318"/>
    </location>
</feature>
<reference evidence="2 3" key="1">
    <citation type="journal article" date="2013" name="BMC Genomics">
        <title>The genome and transcriptome of the pine saprophyte Ophiostoma piceae, and a comparison with the bark beetle-associated pine pathogen Grosmannia clavigera.</title>
        <authorList>
            <person name="Haridas S."/>
            <person name="Wang Y."/>
            <person name="Lim L."/>
            <person name="Massoumi Alamouti S."/>
            <person name="Jackman S."/>
            <person name="Docking R."/>
            <person name="Robertson G."/>
            <person name="Birol I."/>
            <person name="Bohlmann J."/>
            <person name="Breuil C."/>
        </authorList>
    </citation>
    <scope>NUCLEOTIDE SEQUENCE [LARGE SCALE GENOMIC DNA]</scope>
    <source>
        <strain evidence="2 3">UAMH 11346</strain>
    </source>
</reference>
<name>S3D214_OPHP1</name>
<dbReference type="HOGENOM" id="CLU_332356_0_0_1"/>
<evidence type="ECO:0000313" key="2">
    <source>
        <dbReference type="EMBL" id="EPE07295.1"/>
    </source>
</evidence>
<dbReference type="VEuPathDB" id="FungiDB:F503_07946"/>
<proteinExistence type="predicted"/>
<feature type="region of interest" description="Disordered" evidence="1">
    <location>
        <begin position="622"/>
        <end position="717"/>
    </location>
</feature>
<dbReference type="AlphaFoldDB" id="S3D214"/>
<evidence type="ECO:0000256" key="1">
    <source>
        <dbReference type="SAM" id="MobiDB-lite"/>
    </source>
</evidence>
<gene>
    <name evidence="2" type="ORF">F503_07946</name>
</gene>
<feature type="region of interest" description="Disordered" evidence="1">
    <location>
        <begin position="122"/>
        <end position="166"/>
    </location>
</feature>
<feature type="region of interest" description="Disordered" evidence="1">
    <location>
        <begin position="243"/>
        <end position="262"/>
    </location>
</feature>
<dbReference type="EMBL" id="KE148151">
    <property type="protein sequence ID" value="EPE07295.1"/>
    <property type="molecule type" value="Genomic_DNA"/>
</dbReference>
<evidence type="ECO:0000313" key="3">
    <source>
        <dbReference type="Proteomes" id="UP000016923"/>
    </source>
</evidence>
<feature type="region of interest" description="Disordered" evidence="1">
    <location>
        <begin position="415"/>
        <end position="434"/>
    </location>
</feature>
<protein>
    <submittedName>
        <fullName evidence="2">Uncharacterized protein</fullName>
    </submittedName>
</protein>
<dbReference type="STRING" id="1262450.S3D214"/>
<accession>S3D214</accession>
<feature type="region of interest" description="Disordered" evidence="1">
    <location>
        <begin position="299"/>
        <end position="325"/>
    </location>
</feature>
<feature type="compositionally biased region" description="Basic and acidic residues" evidence="1">
    <location>
        <begin position="14"/>
        <end position="26"/>
    </location>
</feature>
<keyword evidence="3" id="KW-1185">Reference proteome</keyword>
<feature type="compositionally biased region" description="Acidic residues" evidence="1">
    <location>
        <begin position="49"/>
        <end position="68"/>
    </location>
</feature>
<feature type="compositionally biased region" description="Polar residues" evidence="1">
    <location>
        <begin position="69"/>
        <end position="79"/>
    </location>
</feature>
<dbReference type="OrthoDB" id="5245103at2759"/>